<protein>
    <submittedName>
        <fullName evidence="2">Uncharacterized protein</fullName>
    </submittedName>
</protein>
<sequence>MVASIQLIIVSLKKVRRRRAVSSLGHVCKGVLFFFLCSVFNVVGMTEYCCVGAKKKRLPIPHRANDKLLHKVRKSIEEGQPIRPLRKAGI</sequence>
<evidence type="ECO:0000256" key="1">
    <source>
        <dbReference type="SAM" id="Phobius"/>
    </source>
</evidence>
<reference evidence="2" key="2">
    <citation type="submission" date="2024-05" db="EMBL/GenBank/DDBJ databases">
        <authorList>
            <person name="Matrishin C.B."/>
            <person name="Kauffman K.M."/>
        </authorList>
    </citation>
    <scope>NUCLEOTIDE SEQUENCE</scope>
</reference>
<keyword evidence="1" id="KW-1133">Transmembrane helix</keyword>
<dbReference type="EMBL" id="BK068111">
    <property type="protein sequence ID" value="DBA56225.1"/>
    <property type="molecule type" value="Genomic_DNA"/>
</dbReference>
<reference evidence="2" key="1">
    <citation type="journal article" date="2023" name="Microbiome">
        <title>Phages are unrecognized players in the ecology of the oral pathogen Porphyromonas gingivalis.</title>
        <authorList>
            <person name="Matrishin C.B."/>
            <person name="Haase E.M."/>
            <person name="Dewhirst F.E."/>
            <person name="Mark Welch J.L."/>
            <person name="Miranda-Sanchez F."/>
            <person name="Chen T."/>
            <person name="MacFarland D.C."/>
            <person name="Kauffman K.M."/>
        </authorList>
    </citation>
    <scope>NUCLEOTIDE SEQUENCE</scope>
</reference>
<keyword evidence="1" id="KW-0812">Transmembrane</keyword>
<accession>A0AAT9J9B9</accession>
<organism evidence="2">
    <name type="scientific">Porphyromonas phage phage030a_KCOM2803</name>
    <dbReference type="NCBI Taxonomy" id="3154120"/>
    <lineage>
        <taxon>Viruses</taxon>
        <taxon>Duplodnaviria</taxon>
        <taxon>Heunggongvirae</taxon>
        <taxon>Uroviricota</taxon>
        <taxon>Caudoviricetes</taxon>
        <taxon>Nixviridae</taxon>
        <taxon>Haasevirus</taxon>
        <taxon>Haasevirus pging00W</taxon>
    </lineage>
</organism>
<name>A0AAT9J9B9_9CAUD</name>
<proteinExistence type="predicted"/>
<evidence type="ECO:0000313" key="2">
    <source>
        <dbReference type="EMBL" id="DBA56225.1"/>
    </source>
</evidence>
<feature type="transmembrane region" description="Helical" evidence="1">
    <location>
        <begin position="21"/>
        <end position="43"/>
    </location>
</feature>
<keyword evidence="1" id="KW-0472">Membrane</keyword>